<dbReference type="STRING" id="50990.A0A4Y7Q5Q9"/>
<name>A0A4Y7Q5Q9_9AGAM</name>
<keyword evidence="2" id="KW-0812">Transmembrane</keyword>
<dbReference type="InterPro" id="IPR050546">
    <property type="entry name" value="Glycosyl_Hydrlase_16"/>
</dbReference>
<dbReference type="GO" id="GO:0005975">
    <property type="term" value="P:carbohydrate metabolic process"/>
    <property type="evidence" value="ECO:0007669"/>
    <property type="project" value="InterPro"/>
</dbReference>
<keyword evidence="2" id="KW-1133">Transmembrane helix</keyword>
<keyword evidence="2" id="KW-0472">Membrane</keyword>
<evidence type="ECO:0000313" key="4">
    <source>
        <dbReference type="EMBL" id="TDL22482.1"/>
    </source>
</evidence>
<dbReference type="PROSITE" id="PS51762">
    <property type="entry name" value="GH16_2"/>
    <property type="match status" value="1"/>
</dbReference>
<dbReference type="Proteomes" id="UP000294933">
    <property type="component" value="Unassembled WGS sequence"/>
</dbReference>
<dbReference type="GO" id="GO:0004553">
    <property type="term" value="F:hydrolase activity, hydrolyzing O-glycosyl compounds"/>
    <property type="evidence" value="ECO:0007669"/>
    <property type="project" value="InterPro"/>
</dbReference>
<accession>A0A4Y7Q5Q9</accession>
<dbReference type="InterPro" id="IPR013320">
    <property type="entry name" value="ConA-like_dom_sf"/>
</dbReference>
<comment type="similarity">
    <text evidence="1">Belongs to the glycosyl hydrolase 16 family.</text>
</comment>
<organism evidence="4 5">
    <name type="scientific">Rickenella mellea</name>
    <dbReference type="NCBI Taxonomy" id="50990"/>
    <lineage>
        <taxon>Eukaryota</taxon>
        <taxon>Fungi</taxon>
        <taxon>Dikarya</taxon>
        <taxon>Basidiomycota</taxon>
        <taxon>Agaricomycotina</taxon>
        <taxon>Agaricomycetes</taxon>
        <taxon>Hymenochaetales</taxon>
        <taxon>Rickenellaceae</taxon>
        <taxon>Rickenella</taxon>
    </lineage>
</organism>
<dbReference type="PANTHER" id="PTHR10963">
    <property type="entry name" value="GLYCOSYL HYDROLASE-RELATED"/>
    <property type="match status" value="1"/>
</dbReference>
<dbReference type="OrthoDB" id="4781at2759"/>
<dbReference type="VEuPathDB" id="FungiDB:BD410DRAFT_814866"/>
<dbReference type="PANTHER" id="PTHR10963:SF55">
    <property type="entry name" value="GLYCOSIDE HYDROLASE FAMILY 16 PROTEIN"/>
    <property type="match status" value="1"/>
</dbReference>
<evidence type="ECO:0000313" key="5">
    <source>
        <dbReference type="Proteomes" id="UP000294933"/>
    </source>
</evidence>
<evidence type="ECO:0000256" key="2">
    <source>
        <dbReference type="SAM" id="Phobius"/>
    </source>
</evidence>
<feature type="transmembrane region" description="Helical" evidence="2">
    <location>
        <begin position="27"/>
        <end position="49"/>
    </location>
</feature>
<feature type="domain" description="GH16" evidence="3">
    <location>
        <begin position="94"/>
        <end position="394"/>
    </location>
</feature>
<dbReference type="Pfam" id="PF00722">
    <property type="entry name" value="Glyco_hydro_16"/>
    <property type="match status" value="1"/>
</dbReference>
<dbReference type="SUPFAM" id="SSF49899">
    <property type="entry name" value="Concanavalin A-like lectins/glucanases"/>
    <property type="match status" value="1"/>
</dbReference>
<reference evidence="4 5" key="1">
    <citation type="submission" date="2018-06" db="EMBL/GenBank/DDBJ databases">
        <title>A transcriptomic atlas of mushroom development highlights an independent origin of complex multicellularity.</title>
        <authorList>
            <consortium name="DOE Joint Genome Institute"/>
            <person name="Krizsan K."/>
            <person name="Almasi E."/>
            <person name="Merenyi Z."/>
            <person name="Sahu N."/>
            <person name="Viragh M."/>
            <person name="Koszo T."/>
            <person name="Mondo S."/>
            <person name="Kiss B."/>
            <person name="Balint B."/>
            <person name="Kues U."/>
            <person name="Barry K."/>
            <person name="Hegedus J.C."/>
            <person name="Henrissat B."/>
            <person name="Johnson J."/>
            <person name="Lipzen A."/>
            <person name="Ohm R."/>
            <person name="Nagy I."/>
            <person name="Pangilinan J."/>
            <person name="Yan J."/>
            <person name="Xiong Y."/>
            <person name="Grigoriev I.V."/>
            <person name="Hibbett D.S."/>
            <person name="Nagy L.G."/>
        </authorList>
    </citation>
    <scope>NUCLEOTIDE SEQUENCE [LARGE SCALE GENOMIC DNA]</scope>
    <source>
        <strain evidence="4 5">SZMC22713</strain>
    </source>
</reference>
<sequence>MRSTILQRKLSMSDKPWLKEPDGWERLGWWTTFLVVFLGAGASAAFCLFNFRNIQTLPKTCLVLEDNFDTLDLTTWTRDVELGGFGNGEFQMTTSSPNNSFTRNGQLYILPTLTSDVLGRNAIFDGNNFTLSDCTSTNKSACAVTSNAKLGTVIQPAQSARLSTTRSASIRFGKVEVRAKLPRGDWLWPSIWMLPVNETYGTWPRSGEIDIMQSRGNGPTADPNALIPFGFNTVTSALRFGPLPSLLASITGVQSRRRSSSAFAGGFHTYTLEWDEKYIRISVDGRVNAMLELDFSTGSGKGTKGDFFARGGFPDVAVNGTGEVVVQDPWAMGSRSAPFDQDFYLMINLAVGGTSGWFPDGVGDKPWFDSSATAMRDFALMQDNWAATWPGDADDRAFRMSVMSPGLSCAAKIQYLFLLRMQ</sequence>
<dbReference type="EMBL" id="ML170174">
    <property type="protein sequence ID" value="TDL22482.1"/>
    <property type="molecule type" value="Genomic_DNA"/>
</dbReference>
<gene>
    <name evidence="4" type="ORF">BD410DRAFT_814866</name>
</gene>
<dbReference type="InterPro" id="IPR000757">
    <property type="entry name" value="Beta-glucanase-like"/>
</dbReference>
<protein>
    <submittedName>
        <fullName evidence="4">Concanavalin A-like lectin/glucanase</fullName>
    </submittedName>
</protein>
<evidence type="ECO:0000256" key="1">
    <source>
        <dbReference type="ARBA" id="ARBA00006865"/>
    </source>
</evidence>
<evidence type="ECO:0000259" key="3">
    <source>
        <dbReference type="PROSITE" id="PS51762"/>
    </source>
</evidence>
<dbReference type="GO" id="GO:0030246">
    <property type="term" value="F:carbohydrate binding"/>
    <property type="evidence" value="ECO:0007669"/>
    <property type="project" value="UniProtKB-KW"/>
</dbReference>
<keyword evidence="4" id="KW-0430">Lectin</keyword>
<proteinExistence type="inferred from homology"/>
<dbReference type="AlphaFoldDB" id="A0A4Y7Q5Q9"/>
<keyword evidence="5" id="KW-1185">Reference proteome</keyword>
<dbReference type="Gene3D" id="2.60.120.200">
    <property type="match status" value="1"/>
</dbReference>